<dbReference type="PANTHER" id="PTHR33303:SF2">
    <property type="entry name" value="COA-BINDING DOMAIN-CONTAINING PROTEIN"/>
    <property type="match status" value="1"/>
</dbReference>
<proteinExistence type="predicted"/>
<feature type="domain" description="CoA-binding" evidence="1">
    <location>
        <begin position="22"/>
        <end position="115"/>
    </location>
</feature>
<dbReference type="AlphaFoldDB" id="A0A654M1A8"/>
<dbReference type="PANTHER" id="PTHR33303">
    <property type="entry name" value="CYTOPLASMIC PROTEIN-RELATED"/>
    <property type="match status" value="1"/>
</dbReference>
<dbReference type="Gene3D" id="3.40.50.720">
    <property type="entry name" value="NAD(P)-binding Rossmann-like Domain"/>
    <property type="match status" value="1"/>
</dbReference>
<evidence type="ECO:0000313" key="2">
    <source>
        <dbReference type="EMBL" id="ALI37528.1"/>
    </source>
</evidence>
<gene>
    <name evidence="2" type="ORF">NMY3_03345</name>
</gene>
<accession>A0A654M1A8</accession>
<protein>
    <recommendedName>
        <fullName evidence="1">CoA-binding domain-containing protein</fullName>
    </recommendedName>
</protein>
<reference evidence="3" key="1">
    <citation type="submission" date="2015-10" db="EMBL/GenBank/DDBJ databases">
        <title>Niche specialization of a soil ammonia-oxidizing archaeon, Candidatus Nitrosocosmicus oleophilus.</title>
        <authorList>
            <person name="Jung M.-Y."/>
            <person name="Rhee S.-K."/>
        </authorList>
    </citation>
    <scope>NUCLEOTIDE SEQUENCE [LARGE SCALE GENOMIC DNA]</scope>
    <source>
        <strain evidence="3">MY3</strain>
    </source>
</reference>
<name>A0A654M1A8_9ARCH</name>
<dbReference type="Pfam" id="PF13380">
    <property type="entry name" value="CoA_binding_2"/>
    <property type="match status" value="1"/>
</dbReference>
<dbReference type="SMART" id="SM00881">
    <property type="entry name" value="CoA_binding"/>
    <property type="match status" value="1"/>
</dbReference>
<dbReference type="EMBL" id="CP012850">
    <property type="protein sequence ID" value="ALI37528.1"/>
    <property type="molecule type" value="Genomic_DNA"/>
</dbReference>
<organism evidence="2 3">
    <name type="scientific">Candidatus Nitrosocosmicus oleophilus</name>
    <dbReference type="NCBI Taxonomy" id="1353260"/>
    <lineage>
        <taxon>Archaea</taxon>
        <taxon>Nitrososphaerota</taxon>
        <taxon>Nitrososphaeria</taxon>
        <taxon>Nitrososphaerales</taxon>
        <taxon>Nitrososphaeraceae</taxon>
        <taxon>Candidatus Nitrosocosmicus</taxon>
    </lineage>
</organism>
<dbReference type="InterPro" id="IPR003781">
    <property type="entry name" value="CoA-bd"/>
</dbReference>
<dbReference type="Proteomes" id="UP000058925">
    <property type="component" value="Chromosome"/>
</dbReference>
<dbReference type="SUPFAM" id="SSF51735">
    <property type="entry name" value="NAD(P)-binding Rossmann-fold domains"/>
    <property type="match status" value="1"/>
</dbReference>
<sequence>MSKHGMNTIDIDKNSDDVIKRIYDFKNIAVVGMSPNEGKPSNYVPKYLIEKGYNVIPVNPIYGEILGKKSYPKVSDIPHQVDILDIFRKSEDVLPVVQDAILKNGIKVIWMQLGIYNMEAKEIAEEKGLSVIYNRCILKEHQRLF</sequence>
<dbReference type="KEGG" id="taa:NMY3_03345"/>
<keyword evidence="3" id="KW-1185">Reference proteome</keyword>
<dbReference type="InterPro" id="IPR036291">
    <property type="entry name" value="NAD(P)-bd_dom_sf"/>
</dbReference>
<evidence type="ECO:0000259" key="1">
    <source>
        <dbReference type="SMART" id="SM00881"/>
    </source>
</evidence>
<evidence type="ECO:0000313" key="3">
    <source>
        <dbReference type="Proteomes" id="UP000058925"/>
    </source>
</evidence>